<keyword evidence="5" id="KW-1185">Reference proteome</keyword>
<keyword evidence="1" id="KW-0175">Coiled coil</keyword>
<feature type="domain" description="DUF4140" evidence="3">
    <location>
        <begin position="21"/>
        <end position="118"/>
    </location>
</feature>
<protein>
    <recommendedName>
        <fullName evidence="6">Mucoidy inhibitor MuiA family protein</fullName>
    </recommendedName>
</protein>
<evidence type="ECO:0008006" key="6">
    <source>
        <dbReference type="Google" id="ProtNLM"/>
    </source>
</evidence>
<evidence type="ECO:0000259" key="3">
    <source>
        <dbReference type="Pfam" id="PF13600"/>
    </source>
</evidence>
<dbReference type="InterPro" id="IPR025554">
    <property type="entry name" value="DUF4140"/>
</dbReference>
<dbReference type="Pfam" id="PF13598">
    <property type="entry name" value="DUF4139"/>
    <property type="match status" value="1"/>
</dbReference>
<name>A0AAE4SDX7_9EURY</name>
<dbReference type="InterPro" id="IPR037291">
    <property type="entry name" value="DUF4139"/>
</dbReference>
<gene>
    <name evidence="4" type="ORF">MsAg5_10980</name>
</gene>
<reference evidence="4" key="1">
    <citation type="submission" date="2023-06" db="EMBL/GenBank/DDBJ databases">
        <title>Genome sequence of Methanosarcinaceae archaeon Ag5.</title>
        <authorList>
            <person name="Protasov E."/>
            <person name="Platt K."/>
            <person name="Poehlein A."/>
            <person name="Daniel R."/>
            <person name="Brune A."/>
        </authorList>
    </citation>
    <scope>NUCLEOTIDE SEQUENCE</scope>
    <source>
        <strain evidence="4">Ag5</strain>
    </source>
</reference>
<dbReference type="Proteomes" id="UP001271789">
    <property type="component" value="Unassembled WGS sequence"/>
</dbReference>
<feature type="coiled-coil region" evidence="1">
    <location>
        <begin position="133"/>
        <end position="174"/>
    </location>
</feature>
<organism evidence="4 5">
    <name type="scientific">Methanolapillus africanus</name>
    <dbReference type="NCBI Taxonomy" id="3028297"/>
    <lineage>
        <taxon>Archaea</taxon>
        <taxon>Methanobacteriati</taxon>
        <taxon>Methanobacteriota</taxon>
        <taxon>Stenosarchaea group</taxon>
        <taxon>Methanomicrobia</taxon>
        <taxon>Methanosarcinales</taxon>
        <taxon>Methanosarcinaceae</taxon>
        <taxon>Methanolapillus</taxon>
    </lineage>
</organism>
<dbReference type="PANTHER" id="PTHR31005">
    <property type="entry name" value="DUF4139 DOMAIN-CONTAINING PROTEIN"/>
    <property type="match status" value="1"/>
</dbReference>
<evidence type="ECO:0000313" key="5">
    <source>
        <dbReference type="Proteomes" id="UP001271789"/>
    </source>
</evidence>
<evidence type="ECO:0000259" key="2">
    <source>
        <dbReference type="Pfam" id="PF13598"/>
    </source>
</evidence>
<dbReference type="PANTHER" id="PTHR31005:SF8">
    <property type="entry name" value="DUF4139 DOMAIN-CONTAINING PROTEIN"/>
    <property type="match status" value="1"/>
</dbReference>
<evidence type="ECO:0000313" key="4">
    <source>
        <dbReference type="EMBL" id="MDV0447219.1"/>
    </source>
</evidence>
<proteinExistence type="predicted"/>
<dbReference type="InterPro" id="IPR011935">
    <property type="entry name" value="CHP02231"/>
</dbReference>
<dbReference type="AlphaFoldDB" id="A0AAE4SDX7"/>
<dbReference type="NCBIfam" id="TIGR02231">
    <property type="entry name" value="mucoidy inhibitor MuiA family protein"/>
    <property type="match status" value="1"/>
</dbReference>
<feature type="domain" description="DUF4139" evidence="2">
    <location>
        <begin position="201"/>
        <end position="528"/>
    </location>
</feature>
<comment type="caution">
    <text evidence="4">The sequence shown here is derived from an EMBL/GenBank/DDBJ whole genome shotgun (WGS) entry which is preliminary data.</text>
</comment>
<dbReference type="Pfam" id="PF13600">
    <property type="entry name" value="DUF4140"/>
    <property type="match status" value="1"/>
</dbReference>
<sequence length="535" mass="59758">MSEYSESICAHENVRGKITDVAVFLNGAQLTRAASLKLAAGLNKITFSGISADLYPESLTAAIGNDCQVTSVSHQIKYVTDAPDSGRVAELLKKKKELEISVLQKKGQLSVCAEERTLLELNREVAGKEGLKITELRETLDYFKSKLTDIENEKIDLSLQIEELQEQIQQINHEVGRGYSSRNESEIEVEVFAPKDMENTVELSYFLNNAGWTPYYDIRAKDVESPVTLNFKAFVHQQTGEDWEDVKLTLSTGNPSLSGNLPELTPQYVDFEQPHPAAPAYAPGKQKIAEYQSFNAPSACMAMEEIDECEYVIDEKEKRFVKYEPPQTISASNLTGVEYILPALYSIPSSYNQKPVDIKSHQLKAEFKYYSIRKLEKDVFLTASVMDWTDLNLLEGNANIFFEGKYVGQTYIDPRRAGEYIQLSLGRDPGVIVTRVKGKDMTEKSLIGGNTKVTKEWTLTVRNAKGQAIDIEISDQLPVSVNKGITIDAVNISSAEHDKETGKLTWNLTLDAGKAKSMVVKYTATYPKNKIVVLE</sequence>
<evidence type="ECO:0000256" key="1">
    <source>
        <dbReference type="SAM" id="Coils"/>
    </source>
</evidence>
<dbReference type="RefSeq" id="WP_338099646.1">
    <property type="nucleotide sequence ID" value="NZ_JAWDKD010000018.1"/>
</dbReference>
<dbReference type="EMBL" id="JAWDKD010000018">
    <property type="protein sequence ID" value="MDV0447219.1"/>
    <property type="molecule type" value="Genomic_DNA"/>
</dbReference>
<accession>A0AAE4SDX7</accession>